<gene>
    <name evidence="2" type="ORF">pC5.7d_701</name>
</gene>
<dbReference type="SUPFAM" id="SSF52540">
    <property type="entry name" value="P-loop containing nucleoside triphosphate hydrolases"/>
    <property type="match status" value="1"/>
</dbReference>
<evidence type="ECO:0000313" key="2">
    <source>
        <dbReference type="EMBL" id="QCO89417.1"/>
    </source>
</evidence>
<evidence type="ECO:0000259" key="1">
    <source>
        <dbReference type="Pfam" id="PF13538"/>
    </source>
</evidence>
<dbReference type="EMBL" id="MK318970">
    <property type="protein sequence ID" value="QCO89417.1"/>
    <property type="molecule type" value="Genomic_DNA"/>
</dbReference>
<name>A0A7S4ZVQ8_RHIRH</name>
<dbReference type="Gene3D" id="3.40.50.300">
    <property type="entry name" value="P-loop containing nucleotide triphosphate hydrolases"/>
    <property type="match status" value="2"/>
</dbReference>
<reference evidence="2" key="1">
    <citation type="submission" date="2018-12" db="EMBL/GenBank/DDBJ databases">
        <title>Three Rhizobium rhizogenes strains isolated from the same crown gall tumor carry diverse plasmids.</title>
        <authorList>
            <person name="Pulawska J."/>
            <person name="Kuzmanovic N."/>
        </authorList>
    </citation>
    <scope>NUCLEOTIDE SEQUENCE</scope>
    <source>
        <strain evidence="2">C5.7</strain>
        <plasmid evidence="2">pC5.7d</plasmid>
    </source>
</reference>
<geneLocation type="plasmid" evidence="2">
    <name>pC5.7d</name>
</geneLocation>
<dbReference type="AlphaFoldDB" id="A0A7S4ZVQ8"/>
<organism evidence="2">
    <name type="scientific">Rhizobium rhizogenes</name>
    <name type="common">Agrobacterium rhizogenes</name>
    <dbReference type="NCBI Taxonomy" id="359"/>
    <lineage>
        <taxon>Bacteria</taxon>
        <taxon>Pseudomonadati</taxon>
        <taxon>Pseudomonadota</taxon>
        <taxon>Alphaproteobacteria</taxon>
        <taxon>Hyphomicrobiales</taxon>
        <taxon>Rhizobiaceae</taxon>
        <taxon>Rhizobium/Agrobacterium group</taxon>
        <taxon>Rhizobium</taxon>
    </lineage>
</organism>
<feature type="domain" description="UvrD-like helicase C-terminal" evidence="1">
    <location>
        <begin position="340"/>
        <end position="383"/>
    </location>
</feature>
<proteinExistence type="predicted"/>
<accession>A0A7S4ZVQ8</accession>
<protein>
    <recommendedName>
        <fullName evidence="1">UvrD-like helicase C-terminal domain-containing protein</fullName>
    </recommendedName>
</protein>
<dbReference type="Pfam" id="PF13538">
    <property type="entry name" value="UvrD_C_2"/>
    <property type="match status" value="1"/>
</dbReference>
<dbReference type="InterPro" id="IPR027417">
    <property type="entry name" value="P-loop_NTPase"/>
</dbReference>
<sequence>MEAVSQRLLQHPLLPHQKILCLTFMHGSRRRLDGEFRSNALLRGKAVAMTIDSFAQNVWHRWRSLAVTLNAEIGDFNQTCDACGTLLEQDAVARWVARSYPILIVDEAQELAAPRLRMIRALEDHCTVFVAADEFQCLNEELDTGPFMEWFCSGEITPLNHIHRTNRAGLLTAGANLRQHIAPGQGPGLRVTSEWPNMMPFKVGSAITQAQGTVAVLYPPAGATWAETLSLRLAQGLHSAAYNIPPIHLAHEPRAAEEIDAVVDALGNIEGASFQDIVARMAPIANPPLWLSRVRNSLRASFDRFGKTHWSTEEVRLLLDRTAANHRAYSGDRSRGIPLLSIHQAKNRQYDHVIILWPHGVPGNDDLKARLLYNGITRARRSCKVFVRAEELLHTAPFSFAPPVVVGIA</sequence>
<dbReference type="InterPro" id="IPR027785">
    <property type="entry name" value="UvrD-like_helicase_C"/>
</dbReference>
<keyword evidence="2" id="KW-0614">Plasmid</keyword>